<dbReference type="InterPro" id="IPR002575">
    <property type="entry name" value="Aminoglycoside_PTrfase"/>
</dbReference>
<reference evidence="2 3" key="1">
    <citation type="submission" date="2018-03" db="EMBL/GenBank/DDBJ databases">
        <title>Bacteriophage NCPPB3778 and a type I-E CRISPR drive the evolution of the US Biological Select Agent, Rathayibacter toxicus.</title>
        <authorList>
            <person name="Davis E.W.II."/>
            <person name="Tabima J.F."/>
            <person name="Weisberg A.J."/>
            <person name="Dantas Lopes L."/>
            <person name="Wiseman M.S."/>
            <person name="Wiseman M.S."/>
            <person name="Pupko T."/>
            <person name="Belcher M.S."/>
            <person name="Sechler A.J."/>
            <person name="Tancos M.A."/>
            <person name="Schroeder B.K."/>
            <person name="Murray T.D."/>
            <person name="Luster D.G."/>
            <person name="Schneider W.L."/>
            <person name="Rogers E."/>
            <person name="Andreote F.D."/>
            <person name="Grunwald N.J."/>
            <person name="Putnam M.L."/>
            <person name="Chang J.H."/>
        </authorList>
    </citation>
    <scope>NUCLEOTIDE SEQUENCE [LARGE SCALE GENOMIC DNA]</scope>
    <source>
        <strain evidence="2 3">DSM 15933</strain>
    </source>
</reference>
<dbReference type="RefSeq" id="WP_107575437.1">
    <property type="nucleotide sequence ID" value="NZ_PZPL01000001.1"/>
</dbReference>
<evidence type="ECO:0000259" key="1">
    <source>
        <dbReference type="Pfam" id="PF01636"/>
    </source>
</evidence>
<name>A0A2T4UXH3_9MICO</name>
<keyword evidence="3" id="KW-1185">Reference proteome</keyword>
<dbReference type="Pfam" id="PF01636">
    <property type="entry name" value="APH"/>
    <property type="match status" value="1"/>
</dbReference>
<evidence type="ECO:0000313" key="3">
    <source>
        <dbReference type="Proteomes" id="UP000241085"/>
    </source>
</evidence>
<dbReference type="InterPro" id="IPR011009">
    <property type="entry name" value="Kinase-like_dom_sf"/>
</dbReference>
<gene>
    <name evidence="2" type="ORF">C1I63_16260</name>
</gene>
<dbReference type="Proteomes" id="UP000241085">
    <property type="component" value="Unassembled WGS sequence"/>
</dbReference>
<proteinExistence type="predicted"/>
<comment type="caution">
    <text evidence="2">The sequence shown here is derived from an EMBL/GenBank/DDBJ whole genome shotgun (WGS) entry which is preliminary data.</text>
</comment>
<dbReference type="SUPFAM" id="SSF56112">
    <property type="entry name" value="Protein kinase-like (PK-like)"/>
    <property type="match status" value="1"/>
</dbReference>
<sequence length="369" mass="38899">MTVATAAAVADLARRDPSLPALASLLDPTRLAEALGHPALVTRRRWKRGADVVVAFDAPDGPAWIAAYADPAKLEKTRERAARIGVVLREHPELGAVSGPVRADRELSPTLRRLARREPALLDGARVLRHNPHRRLVLADGSRVVKIVAPGAASRVADVARVQAALAARGVPVLVPTVIRAGASATEWWGDGDLGERPSESAAAAAGVALAGLHAVHGVPVPDGQDDETAVAVRALADLVPSLAARLERLAAALPVVGRRRCLVHGDFSADQVLVGDGVRLIDFDRVRIDEPERDLGGLLAAEPRGSALGPALLDAYRRAGGAIDLEALRRRTASSLLLRAVEPFRTARPDWRESVEAAVARAEGVLAC</sequence>
<feature type="domain" description="Aminoglycoside phosphotransferase" evidence="1">
    <location>
        <begin position="134"/>
        <end position="330"/>
    </location>
</feature>
<dbReference type="Gene3D" id="3.90.1200.10">
    <property type="match status" value="1"/>
</dbReference>
<dbReference type="EMBL" id="PZPL01000001">
    <property type="protein sequence ID" value="PTL74234.1"/>
    <property type="molecule type" value="Genomic_DNA"/>
</dbReference>
<evidence type="ECO:0000313" key="2">
    <source>
        <dbReference type="EMBL" id="PTL74234.1"/>
    </source>
</evidence>
<dbReference type="AlphaFoldDB" id="A0A2T4UXH3"/>
<protein>
    <recommendedName>
        <fullName evidence="1">Aminoglycoside phosphotransferase domain-containing protein</fullName>
    </recommendedName>
</protein>
<organism evidence="2 3">
    <name type="scientific">Rathayibacter caricis DSM 15933</name>
    <dbReference type="NCBI Taxonomy" id="1328867"/>
    <lineage>
        <taxon>Bacteria</taxon>
        <taxon>Bacillati</taxon>
        <taxon>Actinomycetota</taxon>
        <taxon>Actinomycetes</taxon>
        <taxon>Micrococcales</taxon>
        <taxon>Microbacteriaceae</taxon>
        <taxon>Rathayibacter</taxon>
    </lineage>
</organism>
<accession>A0A2T4UXH3</accession>